<keyword evidence="2" id="KW-1185">Reference proteome</keyword>
<accession>A0ACC2H209</accession>
<dbReference type="Proteomes" id="UP001157502">
    <property type="component" value="Chromosome 6"/>
</dbReference>
<name>A0ACC2H209_DALPE</name>
<dbReference type="EMBL" id="CM055733">
    <property type="protein sequence ID" value="KAJ8009931.1"/>
    <property type="molecule type" value="Genomic_DNA"/>
</dbReference>
<comment type="caution">
    <text evidence="1">The sequence shown here is derived from an EMBL/GenBank/DDBJ whole genome shotgun (WGS) entry which is preliminary data.</text>
</comment>
<gene>
    <name evidence="1" type="ORF">DPEC_G00069280</name>
</gene>
<reference evidence="1" key="1">
    <citation type="submission" date="2021-05" db="EMBL/GenBank/DDBJ databases">
        <authorList>
            <person name="Pan Q."/>
            <person name="Jouanno E."/>
            <person name="Zahm M."/>
            <person name="Klopp C."/>
            <person name="Cabau C."/>
            <person name="Louis A."/>
            <person name="Berthelot C."/>
            <person name="Parey E."/>
            <person name="Roest Crollius H."/>
            <person name="Montfort J."/>
            <person name="Robinson-Rechavi M."/>
            <person name="Bouchez O."/>
            <person name="Lampietro C."/>
            <person name="Lopez Roques C."/>
            <person name="Donnadieu C."/>
            <person name="Postlethwait J."/>
            <person name="Bobe J."/>
            <person name="Dillon D."/>
            <person name="Chandos A."/>
            <person name="von Hippel F."/>
            <person name="Guiguen Y."/>
        </authorList>
    </citation>
    <scope>NUCLEOTIDE SEQUENCE</scope>
    <source>
        <strain evidence="1">YG-Jan2019</strain>
    </source>
</reference>
<evidence type="ECO:0000313" key="1">
    <source>
        <dbReference type="EMBL" id="KAJ8009931.1"/>
    </source>
</evidence>
<organism evidence="1 2">
    <name type="scientific">Dallia pectoralis</name>
    <name type="common">Alaska blackfish</name>
    <dbReference type="NCBI Taxonomy" id="75939"/>
    <lineage>
        <taxon>Eukaryota</taxon>
        <taxon>Metazoa</taxon>
        <taxon>Chordata</taxon>
        <taxon>Craniata</taxon>
        <taxon>Vertebrata</taxon>
        <taxon>Euteleostomi</taxon>
        <taxon>Actinopterygii</taxon>
        <taxon>Neopterygii</taxon>
        <taxon>Teleostei</taxon>
        <taxon>Protacanthopterygii</taxon>
        <taxon>Esociformes</taxon>
        <taxon>Umbridae</taxon>
        <taxon>Dallia</taxon>
    </lineage>
</organism>
<evidence type="ECO:0000313" key="2">
    <source>
        <dbReference type="Proteomes" id="UP001157502"/>
    </source>
</evidence>
<protein>
    <submittedName>
        <fullName evidence="1">Uncharacterized protein</fullName>
    </submittedName>
</protein>
<proteinExistence type="predicted"/>
<sequence>MVVEVRGEVSALVRPLRTCDKAYRVRTGEGTFATVDVRSRVVRIENFMDPPVPRRLAVGGGAFVHFEKTLSVFSDLAFRVRGHEARAAPSLVVCRRSGSRDTLGGLCTNWRTCYTVKDRDIRGLTVDSDCIYTADGLSLYSLVASWKTDVCLILDEGCREEIVRTLCALAMGGRELGEEFKLKCILPDKGKGLDLRDLDPIESGSPLRDICAPRGIALEPLADDHRSNLGRSEQEGVAALRDMTRLPSGFSILSENENVVVLRHILRDALMIVPKTRACMTTAALGTDRSRNIGTPVPSGCITEWFPCGVSLFRVERGLPGVPPTVISCNLEGDEEDHEHRKTDSAWGEVPTLHVVRHSEYHGVLPTGFRSTGHVLDQSVCLLPSAMAIVGPQVLRFAGCVAVMYAFDVFGQLCGGGSQRSSAPLLLSFTSTLSLREAQALLLSYMCLTESFVSSENSCFSCTVKSHSVLTELRKIVSAAPRVHSGLAGLVLSGGERVMRQGLEDEILQIRQVLAREGSKEDTNEECATDVRLSHAKIVIVVHGGREEMLKLAREMSRCVVVTCGRMHRTGALSYAFKLLPGNLETEACSSHTADKTLARRFQEKRRETPGLLTRPPVDRTHGVPSGVGGSSTDSKRGSPGSTRGADIEPLEVCRMSMTVSDLYDLACRARLLGTVDPRLQRFAGSFREPRQSHSTPNEPCNKEVNEYTVWLTVRGVQHGHTIVRKPAQPLTLSEALGVYTKLSLDFITCSREESLNTLDSLQDFISLMLRYPMVPQLAMDTKECPECYFETEITVDTWEEVKRTISCYHFTIRHEQFTFGQRDGPVDTEVSVEDNCGMVRAGPCGSIFLTNATSDDCGAGESLKPVRFLAQLDSLKRRDEITKQKTLGKEIFHQLKAHRHTLEELEAPRYQCAYPLRCLYQYYGSLNRSLERAQRLAERYPEADRDGLRAQMKVDELRMSLKATASTRTNDKQLSYMCMAMIGPVRRYKSRYNLTAKRVVLFKHLIASGFPTETAASLIKTIAACKRVSMIALPLDKAVASQLQKTVQPTTYNRTIASLIWLFAHVTAYCTLRELTHGYVRMGDLPEDVSRDGIYVFDQGHVGFRLSRAPDVSDAPNVRTAGATASAYMPFSRTLELLALRDSVQEILC</sequence>